<gene>
    <name evidence="4" type="ORF">UC8_53690</name>
</gene>
<feature type="chain" id="PRO_5022820318" evidence="2">
    <location>
        <begin position="26"/>
        <end position="336"/>
    </location>
</feature>
<evidence type="ECO:0000256" key="1">
    <source>
        <dbReference type="ARBA" id="ARBA00022801"/>
    </source>
</evidence>
<keyword evidence="1" id="KW-0378">Hydrolase</keyword>
<proteinExistence type="predicted"/>
<dbReference type="AlphaFoldDB" id="A0A5B9QZ38"/>
<evidence type="ECO:0000313" key="5">
    <source>
        <dbReference type="Proteomes" id="UP000325286"/>
    </source>
</evidence>
<dbReference type="SUPFAM" id="SSF53474">
    <property type="entry name" value="alpha/beta-Hydrolases"/>
    <property type="match status" value="1"/>
</dbReference>
<keyword evidence="2" id="KW-0732">Signal</keyword>
<dbReference type="GO" id="GO:0006508">
    <property type="term" value="P:proteolysis"/>
    <property type="evidence" value="ECO:0007669"/>
    <property type="project" value="InterPro"/>
</dbReference>
<dbReference type="InterPro" id="IPR029058">
    <property type="entry name" value="AB_hydrolase_fold"/>
</dbReference>
<dbReference type="GO" id="GO:0052689">
    <property type="term" value="F:carboxylic ester hydrolase activity"/>
    <property type="evidence" value="ECO:0007669"/>
    <property type="project" value="UniProtKB-ARBA"/>
</dbReference>
<dbReference type="Pfam" id="PF00326">
    <property type="entry name" value="Peptidase_S9"/>
    <property type="match status" value="1"/>
</dbReference>
<dbReference type="PANTHER" id="PTHR22946:SF9">
    <property type="entry name" value="POLYKETIDE TRANSFERASE AF380"/>
    <property type="match status" value="1"/>
</dbReference>
<organism evidence="4 5">
    <name type="scientific">Roseimaritima ulvae</name>
    <dbReference type="NCBI Taxonomy" id="980254"/>
    <lineage>
        <taxon>Bacteria</taxon>
        <taxon>Pseudomonadati</taxon>
        <taxon>Planctomycetota</taxon>
        <taxon>Planctomycetia</taxon>
        <taxon>Pirellulales</taxon>
        <taxon>Pirellulaceae</taxon>
        <taxon>Roseimaritima</taxon>
    </lineage>
</organism>
<evidence type="ECO:0000256" key="2">
    <source>
        <dbReference type="SAM" id="SignalP"/>
    </source>
</evidence>
<evidence type="ECO:0000313" key="4">
    <source>
        <dbReference type="EMBL" id="QEG43322.1"/>
    </source>
</evidence>
<feature type="domain" description="Peptidase S9 prolyl oligopeptidase catalytic" evidence="3">
    <location>
        <begin position="128"/>
        <end position="262"/>
    </location>
</feature>
<dbReference type="RefSeq" id="WP_068131371.1">
    <property type="nucleotide sequence ID" value="NZ_CP042914.1"/>
</dbReference>
<evidence type="ECO:0000259" key="3">
    <source>
        <dbReference type="Pfam" id="PF00326"/>
    </source>
</evidence>
<dbReference type="KEGG" id="rul:UC8_53690"/>
<sequence precursor="true">MHKKLFSLLVLVAAFSAGQVSYLHAQDAKDKPSSAAVVPGDDTRLRRWDDRFTKVSIPSSFDSTEQKAYAFFSASSMPQPLVVSLHSWSAGYQQLDQFAGLTAAAGWHYIHPDFRGPNKTPHSCASAASLSDIDDAIAYAIANANVDKDRIYVVGGSGGGHACCAISLKSRHRIRAAYAWVPITDIAAWYHQSKDRKSKYATDIESVLESAEDFYESASQRSPIAMPLPLKANKLHLFAGVRDGYEGSVPISHSLLFFNRLCTDIGETDAVIESNDLAALLTRDVRGSIAKLGERDVFFQRTASFGSVTIFDGAHEILHDACFEMLRQDAEGPQDS</sequence>
<dbReference type="GO" id="GO:0008236">
    <property type="term" value="F:serine-type peptidase activity"/>
    <property type="evidence" value="ECO:0007669"/>
    <property type="project" value="InterPro"/>
</dbReference>
<dbReference type="InterPro" id="IPR001375">
    <property type="entry name" value="Peptidase_S9_cat"/>
</dbReference>
<name>A0A5B9QZ38_9BACT</name>
<keyword evidence="5" id="KW-1185">Reference proteome</keyword>
<dbReference type="InterPro" id="IPR050261">
    <property type="entry name" value="FrsA_esterase"/>
</dbReference>
<feature type="signal peptide" evidence="2">
    <location>
        <begin position="1"/>
        <end position="25"/>
    </location>
</feature>
<reference evidence="4 5" key="1">
    <citation type="submission" date="2019-08" db="EMBL/GenBank/DDBJ databases">
        <title>Deep-cultivation of Planctomycetes and their phenomic and genomic characterization uncovers novel biology.</title>
        <authorList>
            <person name="Wiegand S."/>
            <person name="Jogler M."/>
            <person name="Boedeker C."/>
            <person name="Pinto D."/>
            <person name="Vollmers J."/>
            <person name="Rivas-Marin E."/>
            <person name="Kohn T."/>
            <person name="Peeters S.H."/>
            <person name="Heuer A."/>
            <person name="Rast P."/>
            <person name="Oberbeckmann S."/>
            <person name="Bunk B."/>
            <person name="Jeske O."/>
            <person name="Meyerdierks A."/>
            <person name="Storesund J.E."/>
            <person name="Kallscheuer N."/>
            <person name="Luecker S."/>
            <person name="Lage O.M."/>
            <person name="Pohl T."/>
            <person name="Merkel B.J."/>
            <person name="Hornburger P."/>
            <person name="Mueller R.-W."/>
            <person name="Bruemmer F."/>
            <person name="Labrenz M."/>
            <person name="Spormann A.M."/>
            <person name="Op den Camp H."/>
            <person name="Overmann J."/>
            <person name="Amann R."/>
            <person name="Jetten M.S.M."/>
            <person name="Mascher T."/>
            <person name="Medema M.H."/>
            <person name="Devos D.P."/>
            <person name="Kaster A.-K."/>
            <person name="Ovreas L."/>
            <person name="Rohde M."/>
            <person name="Galperin M.Y."/>
            <person name="Jogler C."/>
        </authorList>
    </citation>
    <scope>NUCLEOTIDE SEQUENCE [LARGE SCALE GENOMIC DNA]</scope>
    <source>
        <strain evidence="4 5">UC8</strain>
    </source>
</reference>
<dbReference type="Gene3D" id="3.40.50.1820">
    <property type="entry name" value="alpha/beta hydrolase"/>
    <property type="match status" value="1"/>
</dbReference>
<dbReference type="Proteomes" id="UP000325286">
    <property type="component" value="Chromosome"/>
</dbReference>
<dbReference type="PANTHER" id="PTHR22946">
    <property type="entry name" value="DIENELACTONE HYDROLASE DOMAIN-CONTAINING PROTEIN-RELATED"/>
    <property type="match status" value="1"/>
</dbReference>
<dbReference type="EMBL" id="CP042914">
    <property type="protein sequence ID" value="QEG43322.1"/>
    <property type="molecule type" value="Genomic_DNA"/>
</dbReference>
<accession>A0A5B9QZ38</accession>
<protein>
    <submittedName>
        <fullName evidence="4">Prolyl oligopeptidase family protein</fullName>
    </submittedName>
</protein>